<comment type="subcellular location">
    <subcellularLocation>
        <location evidence="1">Cell inner membrane</location>
        <topology evidence="1">Multi-pass membrane protein</topology>
    </subcellularLocation>
</comment>
<dbReference type="SUPFAM" id="SSF50182">
    <property type="entry name" value="Sm-like ribonucleoproteins"/>
    <property type="match status" value="1"/>
</dbReference>
<dbReference type="InterPro" id="IPR006685">
    <property type="entry name" value="MscS_channel_2nd"/>
</dbReference>
<feature type="domain" description="Mechanosensitive ion channel MscS" evidence="12">
    <location>
        <begin position="199"/>
        <end position="267"/>
    </location>
</feature>
<feature type="domain" description="Mechanosensitive ion channel MscS C-terminal" evidence="13">
    <location>
        <begin position="348"/>
        <end position="409"/>
    </location>
</feature>
<name>A0A1M5FAS6_9BACT</name>
<evidence type="ECO:0000259" key="12">
    <source>
        <dbReference type="Pfam" id="PF00924"/>
    </source>
</evidence>
<protein>
    <recommendedName>
        <fullName evidence="9">Mechanosensing system component YbdG</fullName>
    </recommendedName>
    <alternativeName>
        <fullName evidence="10">Mechanosensitive channel homolog YbdG</fullName>
    </alternativeName>
</protein>
<keyword evidence="3" id="KW-1003">Cell membrane</keyword>
<evidence type="ECO:0000259" key="13">
    <source>
        <dbReference type="Pfam" id="PF21082"/>
    </source>
</evidence>
<evidence type="ECO:0000256" key="5">
    <source>
        <dbReference type="ARBA" id="ARBA00022692"/>
    </source>
</evidence>
<evidence type="ECO:0000313" key="15">
    <source>
        <dbReference type="Proteomes" id="UP000184480"/>
    </source>
</evidence>
<dbReference type="GO" id="GO:0071470">
    <property type="term" value="P:cellular response to osmotic stress"/>
    <property type="evidence" value="ECO:0007669"/>
    <property type="project" value="InterPro"/>
</dbReference>
<evidence type="ECO:0000313" key="14">
    <source>
        <dbReference type="EMBL" id="SHF88617.1"/>
    </source>
</evidence>
<dbReference type="RefSeq" id="WP_062178887.1">
    <property type="nucleotide sequence ID" value="NZ_BBXL01000006.1"/>
</dbReference>
<evidence type="ECO:0000256" key="8">
    <source>
        <dbReference type="ARBA" id="ARBA00023136"/>
    </source>
</evidence>
<dbReference type="STRING" id="1346286.SAMN05444362_111111"/>
<dbReference type="GO" id="GO:0008381">
    <property type="term" value="F:mechanosensitive monoatomic ion channel activity"/>
    <property type="evidence" value="ECO:0007669"/>
    <property type="project" value="InterPro"/>
</dbReference>
<feature type="transmembrane region" description="Helical" evidence="11">
    <location>
        <begin position="119"/>
        <end position="137"/>
    </location>
</feature>
<gene>
    <name evidence="14" type="ORF">SAMN05444362_111111</name>
</gene>
<comment type="similarity">
    <text evidence="2">Belongs to the MscS (TC 1.A.23) family.</text>
</comment>
<feature type="transmembrane region" description="Helical" evidence="11">
    <location>
        <begin position="30"/>
        <end position="50"/>
    </location>
</feature>
<dbReference type="GO" id="GO:0005886">
    <property type="term" value="C:plasma membrane"/>
    <property type="evidence" value="ECO:0007669"/>
    <property type="project" value="UniProtKB-SubCell"/>
</dbReference>
<keyword evidence="5 11" id="KW-0812">Transmembrane</keyword>
<dbReference type="AlphaFoldDB" id="A0A1M5FAS6"/>
<dbReference type="Gene3D" id="2.30.30.60">
    <property type="match status" value="1"/>
</dbReference>
<proteinExistence type="inferred from homology"/>
<evidence type="ECO:0000256" key="7">
    <source>
        <dbReference type="ARBA" id="ARBA00023016"/>
    </source>
</evidence>
<dbReference type="PANTHER" id="PTHR30414:SF0">
    <property type="entry name" value="MINICONDUCTANCE MECHANOSENSITIVE CHANNEL YBDG"/>
    <property type="match status" value="1"/>
</dbReference>
<dbReference type="Pfam" id="PF00924">
    <property type="entry name" value="MS_channel_2nd"/>
    <property type="match status" value="1"/>
</dbReference>
<sequence>MEKTEFTTSANFITNHIQAFLSDIGVSENWIKILNLIIVLVAAILIVYLLQKITKTIVTFAFKKIEKVTGLSIFSHARNNRLPHFLALVIPYSFIISAIPTIFADYHAAIKPAIKLTDIYMVFMVIWTIMAIIRTLADLIQERPAFQNKPMKSYLQIIQIILFIFGAVVIYSVLTGKSATAFFAAMGAASAVLMLMFKDTIMGFVGSIQISTNNMVQIGDWITMSKYGADGTVEEVTLTTVKVRNFDKTITTIPTYSLISDSFQNWRGMQESGGRRIKRALVIKQSDIRNLTNEELAVYEKTEALAGYIKQKKEEYGTLNKNLKIDEASLLNGFQITNCDLFICYAIWYLKNNPNIHQDMTLMVRELAPTSSGLPIEVYTFTNTTVWAEYERIMCEVFNHLIYNVKVFGLTIYESSSSSDSLTVNLHQLDKFDKMRESGITEEKK</sequence>
<evidence type="ECO:0000256" key="1">
    <source>
        <dbReference type="ARBA" id="ARBA00004429"/>
    </source>
</evidence>
<evidence type="ECO:0000256" key="9">
    <source>
        <dbReference type="ARBA" id="ARBA00093630"/>
    </source>
</evidence>
<dbReference type="Pfam" id="PF21082">
    <property type="entry name" value="MS_channel_3rd"/>
    <property type="match status" value="1"/>
</dbReference>
<evidence type="ECO:0000256" key="3">
    <source>
        <dbReference type="ARBA" id="ARBA00022475"/>
    </source>
</evidence>
<dbReference type="FunFam" id="2.30.30.60:FF:000002">
    <property type="entry name" value="Mechanosensitive ion channel family protein"/>
    <property type="match status" value="1"/>
</dbReference>
<evidence type="ECO:0000256" key="2">
    <source>
        <dbReference type="ARBA" id="ARBA00008017"/>
    </source>
</evidence>
<reference evidence="15" key="1">
    <citation type="submission" date="2016-11" db="EMBL/GenBank/DDBJ databases">
        <authorList>
            <person name="Varghese N."/>
            <person name="Submissions S."/>
        </authorList>
    </citation>
    <scope>NUCLEOTIDE SEQUENCE [LARGE SCALE GENOMIC DNA]</scope>
    <source>
        <strain evidence="15">DSM 27370</strain>
    </source>
</reference>
<dbReference type="InterPro" id="IPR049278">
    <property type="entry name" value="MS_channel_C"/>
</dbReference>
<evidence type="ECO:0000256" key="10">
    <source>
        <dbReference type="ARBA" id="ARBA00093659"/>
    </source>
</evidence>
<keyword evidence="7" id="KW-0346">Stress response</keyword>
<dbReference type="InterPro" id="IPR023408">
    <property type="entry name" value="MscS_beta-dom_sf"/>
</dbReference>
<evidence type="ECO:0000256" key="4">
    <source>
        <dbReference type="ARBA" id="ARBA00022519"/>
    </source>
</evidence>
<evidence type="ECO:0000256" key="11">
    <source>
        <dbReference type="SAM" id="Phobius"/>
    </source>
</evidence>
<evidence type="ECO:0000256" key="6">
    <source>
        <dbReference type="ARBA" id="ARBA00022989"/>
    </source>
</evidence>
<keyword evidence="8 11" id="KW-0472">Membrane</keyword>
<feature type="transmembrane region" description="Helical" evidence="11">
    <location>
        <begin position="157"/>
        <end position="174"/>
    </location>
</feature>
<accession>A0A1M5FAS6</accession>
<keyword evidence="6 11" id="KW-1133">Transmembrane helix</keyword>
<dbReference type="PANTHER" id="PTHR30414">
    <property type="entry name" value="MINICONDUCTANCE MECHANOSENSITIVE CHANNEL YBDG"/>
    <property type="match status" value="1"/>
</dbReference>
<dbReference type="InterPro" id="IPR030192">
    <property type="entry name" value="YbdG"/>
</dbReference>
<dbReference type="Proteomes" id="UP000184480">
    <property type="component" value="Unassembled WGS sequence"/>
</dbReference>
<feature type="transmembrane region" description="Helical" evidence="11">
    <location>
        <begin position="85"/>
        <end position="104"/>
    </location>
</feature>
<keyword evidence="15" id="KW-1185">Reference proteome</keyword>
<dbReference type="InterPro" id="IPR010920">
    <property type="entry name" value="LSM_dom_sf"/>
</dbReference>
<feature type="transmembrane region" description="Helical" evidence="11">
    <location>
        <begin position="180"/>
        <end position="197"/>
    </location>
</feature>
<organism evidence="14 15">
    <name type="scientific">Dysgonomonas macrotermitis</name>
    <dbReference type="NCBI Taxonomy" id="1346286"/>
    <lineage>
        <taxon>Bacteria</taxon>
        <taxon>Pseudomonadati</taxon>
        <taxon>Bacteroidota</taxon>
        <taxon>Bacteroidia</taxon>
        <taxon>Bacteroidales</taxon>
        <taxon>Dysgonomonadaceae</taxon>
        <taxon>Dysgonomonas</taxon>
    </lineage>
</organism>
<dbReference type="EMBL" id="FQUC01000011">
    <property type="protein sequence ID" value="SHF88617.1"/>
    <property type="molecule type" value="Genomic_DNA"/>
</dbReference>
<keyword evidence="4" id="KW-0997">Cell inner membrane</keyword>
<dbReference type="OrthoDB" id="9775207at2"/>